<evidence type="ECO:0000313" key="2">
    <source>
        <dbReference type="EMBL" id="NYJ21118.1"/>
    </source>
</evidence>
<dbReference type="Pfam" id="PF14311">
    <property type="entry name" value="DUF4379"/>
    <property type="match status" value="4"/>
</dbReference>
<name>A0A7Z0EGK4_9MICO</name>
<feature type="domain" description="Treble clef zinc finger" evidence="1">
    <location>
        <begin position="279"/>
        <end position="331"/>
    </location>
</feature>
<feature type="domain" description="Treble clef zinc finger" evidence="1">
    <location>
        <begin position="419"/>
        <end position="471"/>
    </location>
</feature>
<dbReference type="AlphaFoldDB" id="A0A7Z0EGK4"/>
<dbReference type="EMBL" id="JACCFM010000001">
    <property type="protein sequence ID" value="NYJ21118.1"/>
    <property type="molecule type" value="Genomic_DNA"/>
</dbReference>
<gene>
    <name evidence="2" type="ORF">HNR05_002909</name>
</gene>
<accession>A0A7Z0EGK4</accession>
<comment type="caution">
    <text evidence="2">The sequence shown here is derived from an EMBL/GenBank/DDBJ whole genome shotgun (WGS) entry which is preliminary data.</text>
</comment>
<evidence type="ECO:0000313" key="3">
    <source>
        <dbReference type="Proteomes" id="UP000537260"/>
    </source>
</evidence>
<dbReference type="InterPro" id="IPR025487">
    <property type="entry name" value="DUF4379"/>
</dbReference>
<dbReference type="PANTHER" id="PTHR37317">
    <property type="entry name" value="BLR8090 PROTEIN"/>
    <property type="match status" value="1"/>
</dbReference>
<reference evidence="2 3" key="1">
    <citation type="submission" date="2020-07" db="EMBL/GenBank/DDBJ databases">
        <title>Sequencing the genomes of 1000 actinobacteria strains.</title>
        <authorList>
            <person name="Klenk H.-P."/>
        </authorList>
    </citation>
    <scope>NUCLEOTIDE SEQUENCE [LARGE SCALE GENOMIC DNA]</scope>
    <source>
        <strain evidence="2 3">LI1</strain>
    </source>
</reference>
<dbReference type="Proteomes" id="UP000537260">
    <property type="component" value="Unassembled WGS sequence"/>
</dbReference>
<evidence type="ECO:0000259" key="1">
    <source>
        <dbReference type="Pfam" id="PF14311"/>
    </source>
</evidence>
<dbReference type="PANTHER" id="PTHR37317:SF1">
    <property type="entry name" value="ZINC-RIBBON DOMAIN-CONTAINING PROTEIN-RELATED"/>
    <property type="match status" value="1"/>
</dbReference>
<keyword evidence="3" id="KW-1185">Reference proteome</keyword>
<protein>
    <recommendedName>
        <fullName evidence="1">Treble clef zinc finger domain-containing protein</fullName>
    </recommendedName>
</protein>
<feature type="domain" description="Treble clef zinc finger" evidence="1">
    <location>
        <begin position="209"/>
        <end position="262"/>
    </location>
</feature>
<feature type="domain" description="Treble clef zinc finger" evidence="1">
    <location>
        <begin position="349"/>
        <end position="403"/>
    </location>
</feature>
<proteinExistence type="predicted"/>
<dbReference type="RefSeq" id="WP_179579765.1">
    <property type="nucleotide sequence ID" value="NZ_JACCFM010000001.1"/>
</dbReference>
<sequence length="479" mass="52280">MASATATDKPSAESDVFPAVIAVAAVATAPDLARAIFNPRSTFLNSFQKLSSALAAALDNAPPELARALWLYLRPTAFAVRHSILTGATFEPAWPHDFPLSAHVAGALKATRDELEPFENYLAVTGDDPVTAAQFGLAFTNERRLAAPTAIGDVRQVLAICASGHQFETDRERPFAARPTSAPKCPVCHGHLIVAGYNSLAAVRPDIGSEFDLARNGGLTAEQISPGSKERYFWLCPDKGHSYEATVSNRTSANSRCPVCLNRLIIAGVNDLATTHPLLVNEFHPSWLGQVSPTAHGAGSCLIVRWVCPNGHEYSMSIVDRVNSKGCHECVTGQRHPSNESLALTHPLIAAEWHPTLNKGLTPDDFTHGSDYTAYWLCPHGHRYRQRIERRTAGYKCSVCSRRTLVPNVNDLKTTQPVLVREFHPYLNGPTDPSRIFAGTKLYWWKCLAHGHVHNQSVLHRIASNGCPDCPPSERILAE</sequence>
<organism evidence="2 3">
    <name type="scientific">Glaciibacter psychrotolerans</name>
    <dbReference type="NCBI Taxonomy" id="670054"/>
    <lineage>
        <taxon>Bacteria</taxon>
        <taxon>Bacillati</taxon>
        <taxon>Actinomycetota</taxon>
        <taxon>Actinomycetes</taxon>
        <taxon>Micrococcales</taxon>
        <taxon>Microbacteriaceae</taxon>
        <taxon>Glaciibacter</taxon>
    </lineage>
</organism>